<dbReference type="OrthoDB" id="601499at2"/>
<name>A0A4R9I979_9LEPT</name>
<dbReference type="InterPro" id="IPR015915">
    <property type="entry name" value="Kelch-typ_b-propeller"/>
</dbReference>
<dbReference type="InterPro" id="IPR006652">
    <property type="entry name" value="Kelch_1"/>
</dbReference>
<comment type="caution">
    <text evidence="3">The sequence shown here is derived from an EMBL/GenBank/DDBJ whole genome shotgun (WGS) entry which is preliminary data.</text>
</comment>
<evidence type="ECO:0000256" key="2">
    <source>
        <dbReference type="ARBA" id="ARBA00022737"/>
    </source>
</evidence>
<evidence type="ECO:0000313" key="3">
    <source>
        <dbReference type="EMBL" id="TGK83025.1"/>
    </source>
</evidence>
<dbReference type="PANTHER" id="PTHR46260:SF3">
    <property type="entry name" value="RING-TYPE DOMAIN-CONTAINING PROTEIN"/>
    <property type="match status" value="1"/>
</dbReference>
<evidence type="ECO:0000256" key="1">
    <source>
        <dbReference type="ARBA" id="ARBA00022441"/>
    </source>
</evidence>
<dbReference type="InterPro" id="IPR051746">
    <property type="entry name" value="Kelch_domain_containing_8"/>
</dbReference>
<dbReference type="Gene3D" id="2.120.10.80">
    <property type="entry name" value="Kelch-type beta propeller"/>
    <property type="match status" value="2"/>
</dbReference>
<proteinExistence type="predicted"/>
<keyword evidence="4" id="KW-1185">Reference proteome</keyword>
<dbReference type="Pfam" id="PF01344">
    <property type="entry name" value="Kelch_1"/>
    <property type="match status" value="1"/>
</dbReference>
<protein>
    <submittedName>
        <fullName evidence="3">Kelch-like protein</fullName>
    </submittedName>
</protein>
<dbReference type="AlphaFoldDB" id="A0A4R9I979"/>
<dbReference type="RefSeq" id="WP_135600935.1">
    <property type="nucleotide sequence ID" value="NZ_RQFK01000023.1"/>
</dbReference>
<dbReference type="SUPFAM" id="SSF50965">
    <property type="entry name" value="Galactose oxidase, central domain"/>
    <property type="match status" value="1"/>
</dbReference>
<organism evidence="3 4">
    <name type="scientific">Leptospira noumeaensis</name>
    <dbReference type="NCBI Taxonomy" id="2484964"/>
    <lineage>
        <taxon>Bacteria</taxon>
        <taxon>Pseudomonadati</taxon>
        <taxon>Spirochaetota</taxon>
        <taxon>Spirochaetia</taxon>
        <taxon>Leptospirales</taxon>
        <taxon>Leptospiraceae</taxon>
        <taxon>Leptospira</taxon>
    </lineage>
</organism>
<gene>
    <name evidence="3" type="ORF">EHQ24_06855</name>
</gene>
<sequence>MEKIKSTILLFFLVSCKITPGNNLFDPNSPTSLGLLLLSADPVVTMEFSTNRVQPGGVIYVSTNHDFTAKSEGLRLPVSGSGVSPISQVIPRSRFLYEVRMKPTITSGKFSIDLKDYYLNESLLVNPENFEFEIDSQPPVLEVRTGNGIDISELQSGFLDIISNEDIVWEGKLSQVTLSGTAKNSLVVSDMIVSSRNIRLLFAGNPNSNGGILTVSFSGVKDRASNSQGIVMVPVKVFAFKSGPNMNVARRSCVGIELDDGRRLVLGGKAKKEILINGNGTLSHSEFYNSALKQFVQGPDMVYRRQEFDAVKLLDGRIFAVGGIGGKIGAVNDGLTSTEVYDPIANTWVEGPQLSIPRLFHKMTVLPNGDVLVVGGMSPYKPIQSVGAVELVHITNNPATMTAEVVGNLDDPRGKHVQIFSQATGKVIIIGGERSDAFGPLSNDFTPKALDSIEVYDINTKTLSKSTAKLYKRFNHFVHGLENGEILIFGGMNSRFDDAQPVLRAQIYNPTTDTIRDHKNLLFGREWGSSFVFSYGKDQLIVAGGLEYRTGNGSSFDSIHDTESWSESINRFYMTSRSLNARWDGCDIRYSSTGGGMILGGRIGDILGNTEEYSFE</sequence>
<reference evidence="3" key="1">
    <citation type="journal article" date="2019" name="PLoS Negl. Trop. Dis.">
        <title>Revisiting the worldwide diversity of Leptospira species in the environment.</title>
        <authorList>
            <person name="Vincent A.T."/>
            <person name="Schiettekatte O."/>
            <person name="Bourhy P."/>
            <person name="Veyrier F.J."/>
            <person name="Picardeau M."/>
        </authorList>
    </citation>
    <scope>NUCLEOTIDE SEQUENCE [LARGE SCALE GENOMIC DNA]</scope>
    <source>
        <strain evidence="3">201800287</strain>
    </source>
</reference>
<dbReference type="PANTHER" id="PTHR46260">
    <property type="entry name" value="RING-TYPE DOMAIN-CONTAINING PROTEIN"/>
    <property type="match status" value="1"/>
</dbReference>
<keyword evidence="1" id="KW-0880">Kelch repeat</keyword>
<dbReference type="PROSITE" id="PS51257">
    <property type="entry name" value="PROKAR_LIPOPROTEIN"/>
    <property type="match status" value="1"/>
</dbReference>
<evidence type="ECO:0000313" key="4">
    <source>
        <dbReference type="Proteomes" id="UP000298009"/>
    </source>
</evidence>
<dbReference type="Proteomes" id="UP000298009">
    <property type="component" value="Unassembled WGS sequence"/>
</dbReference>
<dbReference type="EMBL" id="RQFK01000023">
    <property type="protein sequence ID" value="TGK83025.1"/>
    <property type="molecule type" value="Genomic_DNA"/>
</dbReference>
<dbReference type="InterPro" id="IPR011043">
    <property type="entry name" value="Gal_Oxase/kelch_b-propeller"/>
</dbReference>
<accession>A0A4R9I979</accession>
<keyword evidence="2" id="KW-0677">Repeat</keyword>
<dbReference type="SMART" id="SM00612">
    <property type="entry name" value="Kelch"/>
    <property type="match status" value="2"/>
</dbReference>